<name>A0ABN8B7R3_CHISP</name>
<dbReference type="InterPro" id="IPR011992">
    <property type="entry name" value="EF-hand-dom_pair"/>
</dbReference>
<feature type="domain" description="EF-hand" evidence="5">
    <location>
        <begin position="68"/>
        <end position="103"/>
    </location>
</feature>
<evidence type="ECO:0000313" key="6">
    <source>
        <dbReference type="EMBL" id="CAH0405608.1"/>
    </source>
</evidence>
<evidence type="ECO:0000256" key="1">
    <source>
        <dbReference type="ARBA" id="ARBA00022723"/>
    </source>
</evidence>
<keyword evidence="7" id="KW-1185">Reference proteome</keyword>
<dbReference type="InterPro" id="IPR002048">
    <property type="entry name" value="EF_hand_dom"/>
</dbReference>
<accession>A0ABN8B7R3</accession>
<dbReference type="PROSITE" id="PS00018">
    <property type="entry name" value="EF_HAND_1"/>
    <property type="match status" value="2"/>
</dbReference>
<dbReference type="PANTHER" id="PTHR45791">
    <property type="entry name" value="CALCIUM AND INTEGRIN BINDING FAMILY MEMBER 2"/>
    <property type="match status" value="1"/>
</dbReference>
<dbReference type="PROSITE" id="PS50222">
    <property type="entry name" value="EF_HAND_2"/>
    <property type="match status" value="4"/>
</dbReference>
<gene>
    <name evidence="6" type="ORF">CHILSU_LOCUS8971</name>
</gene>
<dbReference type="EMBL" id="OU963897">
    <property type="protein sequence ID" value="CAH0405608.1"/>
    <property type="molecule type" value="Genomic_DNA"/>
</dbReference>
<keyword evidence="3" id="KW-0106">Calcium</keyword>
<evidence type="ECO:0000256" key="3">
    <source>
        <dbReference type="ARBA" id="ARBA00022837"/>
    </source>
</evidence>
<dbReference type="Proteomes" id="UP001153292">
    <property type="component" value="Chromosome 4"/>
</dbReference>
<sequence length="267" mass="31142">MGNKVVTFTEQQLENYQDCTFFTRKEILRVFKRFREVNRDLVPKRMTENQAHTIAVPVEEIEKLPELKENPFKRRICQVFSHDGSGNLTFEDFLDMMSVFSEAAPRDIKAWYAFRIYDLDDDMYIGREDLLEATRLLTRGELHPQERDEIVASVLDEADVDGDGRLSFMDFEHVVVRAPDFLSTFHIRVCSYQINDLDDDMNIGREDLLEATRLLTRGKLHPQERDEIVASVLDEADVDGDGRLSFMDFEHVVVRAPDFLSTFHIRV</sequence>
<keyword evidence="2" id="KW-0677">Repeat</keyword>
<reference evidence="6" key="1">
    <citation type="submission" date="2021-12" db="EMBL/GenBank/DDBJ databases">
        <authorList>
            <person name="King R."/>
        </authorList>
    </citation>
    <scope>NUCLEOTIDE SEQUENCE</scope>
</reference>
<dbReference type="Pfam" id="PF13833">
    <property type="entry name" value="EF-hand_8"/>
    <property type="match status" value="1"/>
</dbReference>
<proteinExistence type="predicted"/>
<feature type="domain" description="EF-hand" evidence="5">
    <location>
        <begin position="105"/>
        <end position="140"/>
    </location>
</feature>
<dbReference type="InterPro" id="IPR051433">
    <property type="entry name" value="CIBP"/>
</dbReference>
<keyword evidence="4" id="KW-0460">Magnesium</keyword>
<protein>
    <recommendedName>
        <fullName evidence="5">EF-hand domain-containing protein</fullName>
    </recommendedName>
</protein>
<evidence type="ECO:0000313" key="7">
    <source>
        <dbReference type="Proteomes" id="UP001153292"/>
    </source>
</evidence>
<dbReference type="SUPFAM" id="SSF47473">
    <property type="entry name" value="EF-hand"/>
    <property type="match status" value="2"/>
</dbReference>
<evidence type="ECO:0000256" key="4">
    <source>
        <dbReference type="ARBA" id="ARBA00022842"/>
    </source>
</evidence>
<evidence type="ECO:0000256" key="2">
    <source>
        <dbReference type="ARBA" id="ARBA00022737"/>
    </source>
</evidence>
<feature type="domain" description="EF-hand" evidence="5">
    <location>
        <begin position="146"/>
        <end position="181"/>
    </location>
</feature>
<keyword evidence="1" id="KW-0479">Metal-binding</keyword>
<dbReference type="InterPro" id="IPR018247">
    <property type="entry name" value="EF_Hand_1_Ca_BS"/>
</dbReference>
<evidence type="ECO:0000259" key="5">
    <source>
        <dbReference type="PROSITE" id="PS50222"/>
    </source>
</evidence>
<dbReference type="Gene3D" id="1.10.238.10">
    <property type="entry name" value="EF-hand"/>
    <property type="match status" value="3"/>
</dbReference>
<dbReference type="Pfam" id="PF13499">
    <property type="entry name" value="EF-hand_7"/>
    <property type="match status" value="1"/>
</dbReference>
<dbReference type="SMART" id="SM00054">
    <property type="entry name" value="EFh"/>
    <property type="match status" value="4"/>
</dbReference>
<feature type="domain" description="EF-hand" evidence="5">
    <location>
        <begin position="224"/>
        <end position="259"/>
    </location>
</feature>
<dbReference type="CDD" id="cd00051">
    <property type="entry name" value="EFh"/>
    <property type="match status" value="1"/>
</dbReference>
<organism evidence="6 7">
    <name type="scientific">Chilo suppressalis</name>
    <name type="common">Asiatic rice borer moth</name>
    <dbReference type="NCBI Taxonomy" id="168631"/>
    <lineage>
        <taxon>Eukaryota</taxon>
        <taxon>Metazoa</taxon>
        <taxon>Ecdysozoa</taxon>
        <taxon>Arthropoda</taxon>
        <taxon>Hexapoda</taxon>
        <taxon>Insecta</taxon>
        <taxon>Pterygota</taxon>
        <taxon>Neoptera</taxon>
        <taxon>Endopterygota</taxon>
        <taxon>Lepidoptera</taxon>
        <taxon>Glossata</taxon>
        <taxon>Ditrysia</taxon>
        <taxon>Pyraloidea</taxon>
        <taxon>Crambidae</taxon>
        <taxon>Crambinae</taxon>
        <taxon>Chilo</taxon>
    </lineage>
</organism>
<dbReference type="PANTHER" id="PTHR45791:SF6">
    <property type="entry name" value="CALCIUM AND INTEGRIN BINDING FAMILY MEMBER 2"/>
    <property type="match status" value="1"/>
</dbReference>